<evidence type="ECO:0000256" key="6">
    <source>
        <dbReference type="ARBA" id="ARBA00022989"/>
    </source>
</evidence>
<comment type="caution">
    <text evidence="10">The sequence shown here is derived from an EMBL/GenBank/DDBJ whole genome shotgun (WGS) entry which is preliminary data.</text>
</comment>
<evidence type="ECO:0000313" key="10">
    <source>
        <dbReference type="EMBL" id="CAL8117076.1"/>
    </source>
</evidence>
<dbReference type="PANTHER" id="PTHR13572">
    <property type="entry name" value="ENDO-ALPHA-1,2-MANNOSIDASE"/>
    <property type="match status" value="1"/>
</dbReference>
<accession>A0ABP1R1R3</accession>
<dbReference type="EMBL" id="CAXLJM020000053">
    <property type="protein sequence ID" value="CAL8117076.1"/>
    <property type="molecule type" value="Genomic_DNA"/>
</dbReference>
<organism evidence="10 11">
    <name type="scientific">Orchesella dallaii</name>
    <dbReference type="NCBI Taxonomy" id="48710"/>
    <lineage>
        <taxon>Eukaryota</taxon>
        <taxon>Metazoa</taxon>
        <taxon>Ecdysozoa</taxon>
        <taxon>Arthropoda</taxon>
        <taxon>Hexapoda</taxon>
        <taxon>Collembola</taxon>
        <taxon>Entomobryomorpha</taxon>
        <taxon>Entomobryoidea</taxon>
        <taxon>Orchesellidae</taxon>
        <taxon>Orchesellinae</taxon>
        <taxon>Orchesella</taxon>
    </lineage>
</organism>
<evidence type="ECO:0000256" key="5">
    <source>
        <dbReference type="ARBA" id="ARBA00022968"/>
    </source>
</evidence>
<evidence type="ECO:0000313" key="11">
    <source>
        <dbReference type="Proteomes" id="UP001642540"/>
    </source>
</evidence>
<keyword evidence="6" id="KW-1133">Transmembrane helix</keyword>
<keyword evidence="5" id="KW-0735">Signal-anchor</keyword>
<dbReference type="Gene3D" id="3.20.20.80">
    <property type="entry name" value="Glycosidases"/>
    <property type="match status" value="1"/>
</dbReference>
<protein>
    <submittedName>
        <fullName evidence="10">Uncharacterized protein</fullName>
    </submittedName>
</protein>
<dbReference type="Proteomes" id="UP001642540">
    <property type="component" value="Unassembled WGS sequence"/>
</dbReference>
<dbReference type="CDD" id="cd11575">
    <property type="entry name" value="GH99_GH71_like_3"/>
    <property type="match status" value="1"/>
</dbReference>
<feature type="chain" id="PRO_5046256012" evidence="9">
    <location>
        <begin position="17"/>
        <end position="396"/>
    </location>
</feature>
<keyword evidence="11" id="KW-1185">Reference proteome</keyword>
<evidence type="ECO:0000256" key="2">
    <source>
        <dbReference type="ARBA" id="ARBA00009559"/>
    </source>
</evidence>
<keyword evidence="7" id="KW-0333">Golgi apparatus</keyword>
<proteinExistence type="inferred from homology"/>
<evidence type="ECO:0000256" key="1">
    <source>
        <dbReference type="ARBA" id="ARBA00004323"/>
    </source>
</evidence>
<evidence type="ECO:0000256" key="8">
    <source>
        <dbReference type="ARBA" id="ARBA00023136"/>
    </source>
</evidence>
<evidence type="ECO:0000256" key="7">
    <source>
        <dbReference type="ARBA" id="ARBA00023034"/>
    </source>
</evidence>
<dbReference type="PANTHER" id="PTHR13572:SF4">
    <property type="entry name" value="RE57134P"/>
    <property type="match status" value="1"/>
</dbReference>
<sequence length="396" mass="44534">MSFVGTVILLSVLALATPPPAFCAVKVNKTADAKVWAHMMPWFETKDTSDDGTWGIHWTMANKNPDNIDGTGRREVATHYYPLDDVYGSGDPAVIERQLNQMKYAGIDGILLDWPGTLPVWDYPKNLKNCEAIISQLERMGLEFAIVYEDHNIGMAADAGFITDKIGAAKADMTYMQNNYFNLPSYIHQDGRPLLLDFGPQTFRSPADWDQIFSVLNPKPVFFTLWEQMNEAAGNSAGEYAWLYVSFMLGLNNFYLYNPSPQKIGVVYPGFHTYYQQGGWPGPNWEIPHNGLDTFQQTLDLAIQHGHPIQLATWNDFGEGTMVEPTREFGTGCLDILQRTLVPQYSKKELDIISDLYKKRVQYKNQKGIQSVLDQASDALANLEPEKAAEILKTVA</sequence>
<keyword evidence="8" id="KW-0472">Membrane</keyword>
<feature type="signal peptide" evidence="9">
    <location>
        <begin position="1"/>
        <end position="16"/>
    </location>
</feature>
<evidence type="ECO:0000256" key="3">
    <source>
        <dbReference type="ARBA" id="ARBA00022692"/>
    </source>
</evidence>
<keyword evidence="4" id="KW-0378">Hydrolase</keyword>
<comment type="similarity">
    <text evidence="2">Belongs to the glycosyl hydrolase 99 family.</text>
</comment>
<gene>
    <name evidence="10" type="ORF">ODALV1_LOCUS17523</name>
</gene>
<keyword evidence="3" id="KW-0812">Transmembrane</keyword>
<reference evidence="10 11" key="1">
    <citation type="submission" date="2024-08" db="EMBL/GenBank/DDBJ databases">
        <authorList>
            <person name="Cucini C."/>
            <person name="Frati F."/>
        </authorList>
    </citation>
    <scope>NUCLEOTIDE SEQUENCE [LARGE SCALE GENOMIC DNA]</scope>
</reference>
<dbReference type="InterPro" id="IPR026071">
    <property type="entry name" value="Glyco_Hydrolase_99"/>
</dbReference>
<name>A0ABP1R1R3_9HEXA</name>
<comment type="subcellular location">
    <subcellularLocation>
        <location evidence="1">Golgi apparatus membrane</location>
        <topology evidence="1">Single-pass type II membrane protein</topology>
    </subcellularLocation>
</comment>
<evidence type="ECO:0000256" key="9">
    <source>
        <dbReference type="SAM" id="SignalP"/>
    </source>
</evidence>
<keyword evidence="9" id="KW-0732">Signal</keyword>
<evidence type="ECO:0000256" key="4">
    <source>
        <dbReference type="ARBA" id="ARBA00022801"/>
    </source>
</evidence>